<sequence>MSLDPFEARLQFLKFVRTLNASQQSIQKVVSFAVKYGAKCGDDLWECVADEIGKGSLNARINILYLLDSLAETSAAVGPPDAPYLPLIERGLPALVAAVVPATREGHLNARSARQILESWRARRVLDPAAVDAALKILAGRRRVGGGAGEVGDGRDGEKGREGDKSGVKVEGRDDKSAKMSRTDILRRIEEDRERQKRLRERMWILPVPPLTTASAAPSPFLTPASPKPGVKRKREEREMLPPRVPGVQPLDVEFEQMWEGTSDLDDDDYERMRENAVAAGLL</sequence>
<organism evidence="3 4">
    <name type="scientific">Cutaneotrichosporon cavernicola</name>
    <dbReference type="NCBI Taxonomy" id="279322"/>
    <lineage>
        <taxon>Eukaryota</taxon>
        <taxon>Fungi</taxon>
        <taxon>Dikarya</taxon>
        <taxon>Basidiomycota</taxon>
        <taxon>Agaricomycotina</taxon>
        <taxon>Tremellomycetes</taxon>
        <taxon>Trichosporonales</taxon>
        <taxon>Trichosporonaceae</taxon>
        <taxon>Cutaneotrichosporon</taxon>
    </lineage>
</organism>
<dbReference type="Gene3D" id="1.25.40.90">
    <property type="match status" value="1"/>
</dbReference>
<dbReference type="Pfam" id="PF12243">
    <property type="entry name" value="CTK3"/>
    <property type="match status" value="1"/>
</dbReference>
<dbReference type="GO" id="GO:0070692">
    <property type="term" value="C:CTDK-1 complex"/>
    <property type="evidence" value="ECO:0007669"/>
    <property type="project" value="InterPro"/>
</dbReference>
<dbReference type="PANTHER" id="PTHR28291">
    <property type="entry name" value="CTD KINASE SUBUNIT GAMMA"/>
    <property type="match status" value="1"/>
</dbReference>
<dbReference type="InterPro" id="IPR006569">
    <property type="entry name" value="CID_dom"/>
</dbReference>
<dbReference type="GO" id="GO:0032786">
    <property type="term" value="P:positive regulation of DNA-templated transcription, elongation"/>
    <property type="evidence" value="ECO:0007669"/>
    <property type="project" value="InterPro"/>
</dbReference>
<name>A0AA48L7K4_9TREE</name>
<dbReference type="KEGG" id="ccac:CcaHIS019_0510080"/>
<feature type="region of interest" description="Disordered" evidence="1">
    <location>
        <begin position="215"/>
        <end position="249"/>
    </location>
</feature>
<dbReference type="EMBL" id="AP028216">
    <property type="protein sequence ID" value="BEI93380.1"/>
    <property type="molecule type" value="Genomic_DNA"/>
</dbReference>
<dbReference type="GeneID" id="85497250"/>
<accession>A0AA48L7K4</accession>
<dbReference type="InterPro" id="IPR024637">
    <property type="entry name" value="Ctk3_C"/>
</dbReference>
<protein>
    <recommendedName>
        <fullName evidence="2">CID domain-containing protein</fullName>
    </recommendedName>
</protein>
<keyword evidence="4" id="KW-1185">Reference proteome</keyword>
<dbReference type="AlphaFoldDB" id="A0AA48L7K4"/>
<feature type="compositionally biased region" description="Basic and acidic residues" evidence="1">
    <location>
        <begin position="152"/>
        <end position="183"/>
    </location>
</feature>
<reference evidence="3" key="1">
    <citation type="journal article" date="2023" name="BMC Genomics">
        <title>Chromosome-level genome assemblies of Cutaneotrichosporon spp. (Trichosporonales, Basidiomycota) reveal imbalanced evolution between nucleotide sequences and chromosome synteny.</title>
        <authorList>
            <person name="Kobayashi Y."/>
            <person name="Kayamori A."/>
            <person name="Aoki K."/>
            <person name="Shiwa Y."/>
            <person name="Matsutani M."/>
            <person name="Fujita N."/>
            <person name="Sugita T."/>
            <person name="Iwasaki W."/>
            <person name="Tanaka N."/>
            <person name="Takashima M."/>
        </authorList>
    </citation>
    <scope>NUCLEOTIDE SEQUENCE</scope>
    <source>
        <strain evidence="3">HIS019</strain>
    </source>
</reference>
<dbReference type="PANTHER" id="PTHR28291:SF1">
    <property type="entry name" value="CTD KINASE SUBUNIT GAMMA"/>
    <property type="match status" value="1"/>
</dbReference>
<gene>
    <name evidence="3" type="ORF">CcaverHIS019_0510080</name>
</gene>
<dbReference type="InterPro" id="IPR008942">
    <property type="entry name" value="ENTH_VHS"/>
</dbReference>
<dbReference type="Proteomes" id="UP001233271">
    <property type="component" value="Chromosome 5"/>
</dbReference>
<dbReference type="GO" id="GO:0045943">
    <property type="term" value="P:positive regulation of transcription by RNA polymerase I"/>
    <property type="evidence" value="ECO:0007669"/>
    <property type="project" value="TreeGrafter"/>
</dbReference>
<dbReference type="PROSITE" id="PS51391">
    <property type="entry name" value="CID"/>
    <property type="match status" value="1"/>
</dbReference>
<feature type="region of interest" description="Disordered" evidence="1">
    <location>
        <begin position="145"/>
        <end position="183"/>
    </location>
</feature>
<dbReference type="InterPro" id="IPR042326">
    <property type="entry name" value="Ctk3"/>
</dbReference>
<evidence type="ECO:0000313" key="4">
    <source>
        <dbReference type="Proteomes" id="UP001233271"/>
    </source>
</evidence>
<feature type="domain" description="CID" evidence="2">
    <location>
        <begin position="4"/>
        <end position="142"/>
    </location>
</feature>
<evidence type="ECO:0000313" key="3">
    <source>
        <dbReference type="EMBL" id="BEI93380.1"/>
    </source>
</evidence>
<dbReference type="Pfam" id="PF12350">
    <property type="entry name" value="CTK3_C"/>
    <property type="match status" value="1"/>
</dbReference>
<dbReference type="RefSeq" id="XP_060458645.1">
    <property type="nucleotide sequence ID" value="XM_060602230.1"/>
</dbReference>
<evidence type="ECO:0000256" key="1">
    <source>
        <dbReference type="SAM" id="MobiDB-lite"/>
    </source>
</evidence>
<evidence type="ECO:0000259" key="2">
    <source>
        <dbReference type="PROSITE" id="PS51391"/>
    </source>
</evidence>
<proteinExistence type="predicted"/>
<dbReference type="InterPro" id="IPR024638">
    <property type="entry name" value="Ctk3_N"/>
</dbReference>